<dbReference type="InterPro" id="IPR036038">
    <property type="entry name" value="Aminotransferase-like"/>
</dbReference>
<name>A0AAD6HWA2_9EURO</name>
<dbReference type="PANTHER" id="PTHR11825:SF69">
    <property type="entry name" value="BRANCHED-CHAIN-AMINO-ACID AMINOTRANSFERASE"/>
    <property type="match status" value="1"/>
</dbReference>
<dbReference type="GO" id="GO:0009098">
    <property type="term" value="P:L-leucine biosynthetic process"/>
    <property type="evidence" value="ECO:0007669"/>
    <property type="project" value="TreeGrafter"/>
</dbReference>
<evidence type="ECO:0000256" key="5">
    <source>
        <dbReference type="ARBA" id="ARBA00022898"/>
    </source>
</evidence>
<keyword evidence="4 9" id="KW-0808">Transferase</keyword>
<dbReference type="InterPro" id="IPR043131">
    <property type="entry name" value="BCAT-like_N"/>
</dbReference>
<evidence type="ECO:0000313" key="10">
    <source>
        <dbReference type="EMBL" id="KAJ5740347.1"/>
    </source>
</evidence>
<dbReference type="Gene3D" id="3.30.470.10">
    <property type="match status" value="1"/>
</dbReference>
<dbReference type="InterPro" id="IPR005786">
    <property type="entry name" value="B_amino_transII"/>
</dbReference>
<comment type="catalytic activity">
    <reaction evidence="9">
        <text>L-valine + 2-oxoglutarate = 3-methyl-2-oxobutanoate + L-glutamate</text>
        <dbReference type="Rhea" id="RHEA:24813"/>
        <dbReference type="ChEBI" id="CHEBI:11851"/>
        <dbReference type="ChEBI" id="CHEBI:16810"/>
        <dbReference type="ChEBI" id="CHEBI:29985"/>
        <dbReference type="ChEBI" id="CHEBI:57762"/>
        <dbReference type="EC" id="2.6.1.42"/>
    </reaction>
</comment>
<evidence type="ECO:0000256" key="2">
    <source>
        <dbReference type="ARBA" id="ARBA00009320"/>
    </source>
</evidence>
<comment type="catalytic activity">
    <reaction evidence="9">
        <text>L-leucine + 2-oxoglutarate = 4-methyl-2-oxopentanoate + L-glutamate</text>
        <dbReference type="Rhea" id="RHEA:18321"/>
        <dbReference type="ChEBI" id="CHEBI:16810"/>
        <dbReference type="ChEBI" id="CHEBI:17865"/>
        <dbReference type="ChEBI" id="CHEBI:29985"/>
        <dbReference type="ChEBI" id="CHEBI:57427"/>
        <dbReference type="EC" id="2.6.1.42"/>
    </reaction>
</comment>
<dbReference type="InterPro" id="IPR018300">
    <property type="entry name" value="Aminotrans_IV_CS"/>
</dbReference>
<dbReference type="InterPro" id="IPR043132">
    <property type="entry name" value="BCAT-like_C"/>
</dbReference>
<dbReference type="PROSITE" id="PS00770">
    <property type="entry name" value="AA_TRANSFER_CLASS_4"/>
    <property type="match status" value="1"/>
</dbReference>
<sequence length="388" mass="42119">MASKAGLTATTIHVIPATNLAPVPTPGTEDYLKLAHTDHMLVAKWSAQNGWDTPHIKPYGELGILPTSSCLHYATECFEGLKAYRGEDGKLRLFRPDQKGERLEMSAKRASLPTVQPDQLKHLIEKLLELKAPSQMVAQDLPSPVPVYPTDHCGNRKPMSFGTPQEALLFIVAAPYPDISKTIKARGQSSGLKLLVSPPGSARSWPGGVGYAKVGANYGPSLEAHNAAKAIGFDQVLWVFGDDQSVTEAGASNFFIIWKNKQTQELELVTPTLNNHLILGGITRKSVLELAKPRLSTSVGDLAPLKVSEVDFSMNDIEEASDEGRIVECFVSGTAYFITPVSLIKTASANIEIPVPENDQSYAATIKAWLESITYGLESHEWSYLVPG</sequence>
<gene>
    <name evidence="10" type="ORF">N7493_000219</name>
</gene>
<evidence type="ECO:0000256" key="3">
    <source>
        <dbReference type="ARBA" id="ARBA00022576"/>
    </source>
</evidence>
<evidence type="ECO:0000256" key="4">
    <source>
        <dbReference type="ARBA" id="ARBA00022679"/>
    </source>
</evidence>
<dbReference type="Gene3D" id="3.20.10.10">
    <property type="entry name" value="D-amino Acid Aminotransferase, subunit A, domain 2"/>
    <property type="match status" value="1"/>
</dbReference>
<dbReference type="Proteomes" id="UP001215712">
    <property type="component" value="Unassembled WGS sequence"/>
</dbReference>
<comment type="cofactor">
    <cofactor evidence="1 8">
        <name>pyridoxal 5'-phosphate</name>
        <dbReference type="ChEBI" id="CHEBI:597326"/>
    </cofactor>
</comment>
<keyword evidence="9" id="KW-0100">Branched-chain amino acid biosynthesis</keyword>
<reference evidence="10" key="1">
    <citation type="journal article" date="2023" name="IMA Fungus">
        <title>Comparative genomic study of the Penicillium genus elucidates a diverse pangenome and 15 lateral gene transfer events.</title>
        <authorList>
            <person name="Petersen C."/>
            <person name="Sorensen T."/>
            <person name="Nielsen M.R."/>
            <person name="Sondergaard T.E."/>
            <person name="Sorensen J.L."/>
            <person name="Fitzpatrick D.A."/>
            <person name="Frisvad J.C."/>
            <person name="Nielsen K.L."/>
        </authorList>
    </citation>
    <scope>NUCLEOTIDE SEQUENCE</scope>
    <source>
        <strain evidence="10">IBT 17514</strain>
    </source>
</reference>
<dbReference type="EMBL" id="JAQJAN010000001">
    <property type="protein sequence ID" value="KAJ5740347.1"/>
    <property type="molecule type" value="Genomic_DNA"/>
</dbReference>
<dbReference type="GO" id="GO:0005739">
    <property type="term" value="C:mitochondrion"/>
    <property type="evidence" value="ECO:0007669"/>
    <property type="project" value="TreeGrafter"/>
</dbReference>
<feature type="modified residue" description="N6-(pyridoxal phosphate)lysine" evidence="6">
    <location>
        <position position="213"/>
    </location>
</feature>
<comment type="similarity">
    <text evidence="2 7">Belongs to the class-IV pyridoxal-phosphate-dependent aminotransferase family.</text>
</comment>
<dbReference type="GO" id="GO:0009099">
    <property type="term" value="P:L-valine biosynthetic process"/>
    <property type="evidence" value="ECO:0007669"/>
    <property type="project" value="TreeGrafter"/>
</dbReference>
<proteinExistence type="inferred from homology"/>
<dbReference type="InterPro" id="IPR001544">
    <property type="entry name" value="Aminotrans_IV"/>
</dbReference>
<organism evidence="10 11">
    <name type="scientific">Penicillium malachiteum</name>
    <dbReference type="NCBI Taxonomy" id="1324776"/>
    <lineage>
        <taxon>Eukaryota</taxon>
        <taxon>Fungi</taxon>
        <taxon>Dikarya</taxon>
        <taxon>Ascomycota</taxon>
        <taxon>Pezizomycotina</taxon>
        <taxon>Eurotiomycetes</taxon>
        <taxon>Eurotiomycetidae</taxon>
        <taxon>Eurotiales</taxon>
        <taxon>Aspergillaceae</taxon>
        <taxon>Penicillium</taxon>
    </lineage>
</organism>
<comment type="catalytic activity">
    <reaction evidence="9">
        <text>L-isoleucine + 2-oxoglutarate = (S)-3-methyl-2-oxopentanoate + L-glutamate</text>
        <dbReference type="Rhea" id="RHEA:24801"/>
        <dbReference type="ChEBI" id="CHEBI:16810"/>
        <dbReference type="ChEBI" id="CHEBI:29985"/>
        <dbReference type="ChEBI" id="CHEBI:35146"/>
        <dbReference type="ChEBI" id="CHEBI:58045"/>
        <dbReference type="EC" id="2.6.1.42"/>
    </reaction>
</comment>
<dbReference type="PIRSF" id="PIRSF006468">
    <property type="entry name" value="BCAT1"/>
    <property type="match status" value="1"/>
</dbReference>
<dbReference type="AlphaFoldDB" id="A0AAD6HWA2"/>
<evidence type="ECO:0000256" key="7">
    <source>
        <dbReference type="RuleBase" id="RU004106"/>
    </source>
</evidence>
<accession>A0AAD6HWA2</accession>
<evidence type="ECO:0000313" key="11">
    <source>
        <dbReference type="Proteomes" id="UP001215712"/>
    </source>
</evidence>
<evidence type="ECO:0000256" key="8">
    <source>
        <dbReference type="RuleBase" id="RU004516"/>
    </source>
</evidence>
<evidence type="ECO:0000256" key="1">
    <source>
        <dbReference type="ARBA" id="ARBA00001933"/>
    </source>
</evidence>
<dbReference type="Pfam" id="PF01063">
    <property type="entry name" value="Aminotran_4"/>
    <property type="match status" value="1"/>
</dbReference>
<keyword evidence="5 8" id="KW-0663">Pyridoxal phosphate</keyword>
<keyword evidence="9" id="KW-0028">Amino-acid biosynthesis</keyword>
<comment type="caution">
    <text evidence="10">The sequence shown here is derived from an EMBL/GenBank/DDBJ whole genome shotgun (WGS) entry which is preliminary data.</text>
</comment>
<dbReference type="PANTHER" id="PTHR11825">
    <property type="entry name" value="SUBGROUP IIII AMINOTRANSFERASE"/>
    <property type="match status" value="1"/>
</dbReference>
<dbReference type="GO" id="GO:0004084">
    <property type="term" value="F:branched-chain-amino-acid transaminase activity"/>
    <property type="evidence" value="ECO:0007669"/>
    <property type="project" value="UniProtKB-EC"/>
</dbReference>
<protein>
    <recommendedName>
        <fullName evidence="9">Branched-chain-amino-acid aminotransferase</fullName>
        <ecNumber evidence="9">2.6.1.42</ecNumber>
    </recommendedName>
</protein>
<keyword evidence="3 9" id="KW-0032">Aminotransferase</keyword>
<keyword evidence="11" id="KW-1185">Reference proteome</keyword>
<dbReference type="SUPFAM" id="SSF56752">
    <property type="entry name" value="D-aminoacid aminotransferase-like PLP-dependent enzymes"/>
    <property type="match status" value="1"/>
</dbReference>
<reference evidence="10" key="2">
    <citation type="submission" date="2023-01" db="EMBL/GenBank/DDBJ databases">
        <authorList>
            <person name="Petersen C."/>
        </authorList>
    </citation>
    <scope>NUCLEOTIDE SEQUENCE</scope>
    <source>
        <strain evidence="10">IBT 17514</strain>
    </source>
</reference>
<evidence type="ECO:0000256" key="9">
    <source>
        <dbReference type="RuleBase" id="RU004517"/>
    </source>
</evidence>
<dbReference type="EC" id="2.6.1.42" evidence="9"/>
<evidence type="ECO:0000256" key="6">
    <source>
        <dbReference type="PIRSR" id="PIRSR006468-1"/>
    </source>
</evidence>